<keyword evidence="4 5" id="KW-0326">Glycosidase</keyword>
<proteinExistence type="inferred from homology"/>
<dbReference type="Gene3D" id="2.60.120.560">
    <property type="entry name" value="Exo-inulinase, domain 1"/>
    <property type="match status" value="1"/>
</dbReference>
<dbReference type="PANTHER" id="PTHR31953">
    <property type="entry name" value="BETA-FRUCTOFURANOSIDASE, INSOLUBLE ISOENZYME CWINV1-RELATED"/>
    <property type="match status" value="1"/>
</dbReference>
<name>A0A835BZ29_9POAL</name>
<dbReference type="InterPro" id="IPR013148">
    <property type="entry name" value="Glyco_hydro_32_N"/>
</dbReference>
<comment type="similarity">
    <text evidence="1 5">Belongs to the glycosyl hydrolase 32 family.</text>
</comment>
<dbReference type="GO" id="GO:0005975">
    <property type="term" value="P:carbohydrate metabolic process"/>
    <property type="evidence" value="ECO:0007669"/>
    <property type="project" value="InterPro"/>
</dbReference>
<evidence type="ECO:0000259" key="7">
    <source>
        <dbReference type="Pfam" id="PF00251"/>
    </source>
</evidence>
<evidence type="ECO:0000313" key="10">
    <source>
        <dbReference type="Proteomes" id="UP000636709"/>
    </source>
</evidence>
<evidence type="ECO:0000256" key="2">
    <source>
        <dbReference type="ARBA" id="ARBA00022801"/>
    </source>
</evidence>
<evidence type="ECO:0008006" key="11">
    <source>
        <dbReference type="Google" id="ProtNLM"/>
    </source>
</evidence>
<dbReference type="AlphaFoldDB" id="A0A835BZ29"/>
<evidence type="ECO:0000256" key="5">
    <source>
        <dbReference type="RuleBase" id="RU362110"/>
    </source>
</evidence>
<dbReference type="InterPro" id="IPR050551">
    <property type="entry name" value="Fructan_Metab_Enzymes"/>
</dbReference>
<feature type="chain" id="PRO_5032527585" description="Beta-fructofuranosidase" evidence="6">
    <location>
        <begin position="20"/>
        <end position="727"/>
    </location>
</feature>
<dbReference type="SMART" id="SM00640">
    <property type="entry name" value="Glyco_32"/>
    <property type="match status" value="1"/>
</dbReference>
<evidence type="ECO:0000256" key="3">
    <source>
        <dbReference type="ARBA" id="ARBA00023180"/>
    </source>
</evidence>
<dbReference type="SUPFAM" id="SSF49899">
    <property type="entry name" value="Concanavalin A-like lectins/glucanases"/>
    <property type="match status" value="1"/>
</dbReference>
<comment type="caution">
    <text evidence="9">The sequence shown here is derived from an EMBL/GenBank/DDBJ whole genome shotgun (WGS) entry which is preliminary data.</text>
</comment>
<dbReference type="Pfam" id="PF00251">
    <property type="entry name" value="Glyco_hydro_32N"/>
    <property type="match status" value="1"/>
</dbReference>
<reference evidence="9" key="1">
    <citation type="submission" date="2020-07" db="EMBL/GenBank/DDBJ databases">
        <title>Genome sequence and genetic diversity analysis of an under-domesticated orphan crop, white fonio (Digitaria exilis).</title>
        <authorList>
            <person name="Bennetzen J.L."/>
            <person name="Chen S."/>
            <person name="Ma X."/>
            <person name="Wang X."/>
            <person name="Yssel A.E.J."/>
            <person name="Chaluvadi S.R."/>
            <person name="Johnson M."/>
            <person name="Gangashetty P."/>
            <person name="Hamidou F."/>
            <person name="Sanogo M.D."/>
            <person name="Zwaenepoel A."/>
            <person name="Wallace J."/>
            <person name="Van De Peer Y."/>
            <person name="Van Deynze A."/>
        </authorList>
    </citation>
    <scope>NUCLEOTIDE SEQUENCE</scope>
    <source>
        <tissue evidence="9">Leaves</tissue>
    </source>
</reference>
<keyword evidence="3" id="KW-0325">Glycoprotein</keyword>
<dbReference type="InterPro" id="IPR013320">
    <property type="entry name" value="ConA-like_dom_sf"/>
</dbReference>
<keyword evidence="2 5" id="KW-0378">Hydrolase</keyword>
<dbReference type="GO" id="GO:0004553">
    <property type="term" value="F:hydrolase activity, hydrolyzing O-glycosyl compounds"/>
    <property type="evidence" value="ECO:0007669"/>
    <property type="project" value="InterPro"/>
</dbReference>
<dbReference type="Gene3D" id="2.115.10.20">
    <property type="entry name" value="Glycosyl hydrolase domain, family 43"/>
    <property type="match status" value="1"/>
</dbReference>
<feature type="signal peptide" evidence="6">
    <location>
        <begin position="1"/>
        <end position="19"/>
    </location>
</feature>
<keyword evidence="6" id="KW-0732">Signal</keyword>
<gene>
    <name evidence="9" type="ORF">HU200_027171</name>
</gene>
<sequence length="727" mass="81114">MAPIISGAFMASWLSLSLAQYKYRLPPLLFLRPTFTSDLTLCTCCRCERVRAMEALGRGAWACLSVMLLLVPLAGASHVVYEHESLVEMEAAKEAVPPSIVDPQLKTGYHFQPIKNWINGNNANLPNLLSALIEVELATPLYYKGWYHFFYQYNPKGAVWGNIVWAHSVSRDLINWHALETALKPSIPSDQYGCWSGSATILPDGTPVIMYTGVASPNNYQVQNIAYPKNASNPLLREWVKPSHINPIIVPEGGINATQFRDPTTAWRAAGDDHWRLLIGSVAPTGGTRGGTRGVAYVYRSRDFRRWTRVRRPLHSAPATGMWECPDFYPVSKDGRRVGLETSVMGTRVKHVLKNSLDLRRYDYYTVGVYDRRAERYVPDDPAGDEGESRRMRYDYGNFYASKTFYDPVKKRRILWGWANESDTAADDVAKGWAGIQVQKLLICYAYMHCMHCIYHSTYTDILSKAQDLLDVIRVFVKKNLAKLVCHVFVYEFDGIDQAIPRTVWLDPSGKQLLQWPIEEVEALRGKSVTLKDKVIKPGQHLKVTGIQTAQADVEVSFEVSSLKGAEPLDPALAGDAERLCGAKGADVEGGVGPFGLWVLASANKQERTAVFFRVFRAAAGSDKPLMVLMCTDPTKSSLNPDLYRPTFAGFVDTDIKDGKISLRSLIDRSVVESFGAGGKTCILSRVYPSLAIGKNARIYVFNNGKAEIKVSRLTAWEMKKPLMNGS</sequence>
<dbReference type="Pfam" id="PF08244">
    <property type="entry name" value="Glyco_hydro_32C"/>
    <property type="match status" value="1"/>
</dbReference>
<evidence type="ECO:0000256" key="4">
    <source>
        <dbReference type="ARBA" id="ARBA00023295"/>
    </source>
</evidence>
<dbReference type="EMBL" id="JACEFO010001732">
    <property type="protein sequence ID" value="KAF8715515.1"/>
    <property type="molecule type" value="Genomic_DNA"/>
</dbReference>
<feature type="domain" description="Glycosyl hydrolase family 32 C-terminal" evidence="8">
    <location>
        <begin position="520"/>
        <end position="718"/>
    </location>
</feature>
<accession>A0A835BZ29</accession>
<dbReference type="InterPro" id="IPR013189">
    <property type="entry name" value="Glyco_hydro_32_C"/>
</dbReference>
<dbReference type="InterPro" id="IPR023296">
    <property type="entry name" value="Glyco_hydro_beta-prop_sf"/>
</dbReference>
<dbReference type="SUPFAM" id="SSF75005">
    <property type="entry name" value="Arabinanase/levansucrase/invertase"/>
    <property type="match status" value="1"/>
</dbReference>
<organism evidence="9 10">
    <name type="scientific">Digitaria exilis</name>
    <dbReference type="NCBI Taxonomy" id="1010633"/>
    <lineage>
        <taxon>Eukaryota</taxon>
        <taxon>Viridiplantae</taxon>
        <taxon>Streptophyta</taxon>
        <taxon>Embryophyta</taxon>
        <taxon>Tracheophyta</taxon>
        <taxon>Spermatophyta</taxon>
        <taxon>Magnoliopsida</taxon>
        <taxon>Liliopsida</taxon>
        <taxon>Poales</taxon>
        <taxon>Poaceae</taxon>
        <taxon>PACMAD clade</taxon>
        <taxon>Panicoideae</taxon>
        <taxon>Panicodae</taxon>
        <taxon>Paniceae</taxon>
        <taxon>Anthephorinae</taxon>
        <taxon>Digitaria</taxon>
    </lineage>
</organism>
<evidence type="ECO:0000256" key="6">
    <source>
        <dbReference type="SAM" id="SignalP"/>
    </source>
</evidence>
<evidence type="ECO:0000259" key="8">
    <source>
        <dbReference type="Pfam" id="PF08244"/>
    </source>
</evidence>
<dbReference type="OrthoDB" id="202537at2759"/>
<protein>
    <recommendedName>
        <fullName evidence="11">Beta-fructofuranosidase</fullName>
    </recommendedName>
</protein>
<dbReference type="InterPro" id="IPR001362">
    <property type="entry name" value="Glyco_hydro_32"/>
</dbReference>
<feature type="domain" description="Glycosyl hydrolase family 32 N-terminal" evidence="7">
    <location>
        <begin position="139"/>
        <end position="437"/>
    </location>
</feature>
<dbReference type="CDD" id="cd18624">
    <property type="entry name" value="GH32_Fruct1-like"/>
    <property type="match status" value="1"/>
</dbReference>
<keyword evidence="10" id="KW-1185">Reference proteome</keyword>
<dbReference type="Proteomes" id="UP000636709">
    <property type="component" value="Unassembled WGS sequence"/>
</dbReference>
<dbReference type="FunFam" id="2.60.120.560:FF:000002">
    <property type="entry name" value="Beta-fructofuranosidase, insoluble isoenzyme CWINV1"/>
    <property type="match status" value="1"/>
</dbReference>
<evidence type="ECO:0000313" key="9">
    <source>
        <dbReference type="EMBL" id="KAF8715515.1"/>
    </source>
</evidence>
<evidence type="ECO:0000256" key="1">
    <source>
        <dbReference type="ARBA" id="ARBA00009902"/>
    </source>
</evidence>